<evidence type="ECO:0000313" key="2">
    <source>
        <dbReference type="Proteomes" id="UP000054324"/>
    </source>
</evidence>
<evidence type="ECO:0000313" key="1">
    <source>
        <dbReference type="EMBL" id="KER18569.1"/>
    </source>
</evidence>
<dbReference type="KEGG" id="ovi:T265_12227"/>
<dbReference type="EMBL" id="KL599722">
    <property type="protein sequence ID" value="KER18569.1"/>
    <property type="molecule type" value="Genomic_DNA"/>
</dbReference>
<sequence length="61" mass="6795">MQAVDDKLIAFTVGSDPTETNTRRLPIEFSRRWPGGRQLLSGESIEMSATITLHAVEMHPV</sequence>
<proteinExistence type="predicted"/>
<reference evidence="1 2" key="1">
    <citation type="submission" date="2013-11" db="EMBL/GenBank/DDBJ databases">
        <title>Opisthorchis viverrini - life in the bile duct.</title>
        <authorList>
            <person name="Young N.D."/>
            <person name="Nagarajan N."/>
            <person name="Lin S.J."/>
            <person name="Korhonen P.K."/>
            <person name="Jex A.R."/>
            <person name="Hall R.S."/>
            <person name="Safavi-Hemami H."/>
            <person name="Kaewkong W."/>
            <person name="Bertrand D."/>
            <person name="Gao S."/>
            <person name="Seet Q."/>
            <person name="Wongkham S."/>
            <person name="Teh B.T."/>
            <person name="Wongkham C."/>
            <person name="Intapan P.M."/>
            <person name="Maleewong W."/>
            <person name="Yang X."/>
            <person name="Hu M."/>
            <person name="Wang Z."/>
            <person name="Hofmann A."/>
            <person name="Sternberg P.W."/>
            <person name="Tan P."/>
            <person name="Wang J."/>
            <person name="Gasser R.B."/>
        </authorList>
    </citation>
    <scope>NUCLEOTIDE SEQUENCE [LARGE SCALE GENOMIC DNA]</scope>
</reference>
<accession>A0A074ZTK1</accession>
<dbReference type="Proteomes" id="UP000054324">
    <property type="component" value="Unassembled WGS sequence"/>
</dbReference>
<dbReference type="RefSeq" id="XP_009177684.1">
    <property type="nucleotide sequence ID" value="XM_009179420.1"/>
</dbReference>
<keyword evidence="2" id="KW-1185">Reference proteome</keyword>
<protein>
    <submittedName>
        <fullName evidence="1">Uncharacterized protein</fullName>
    </submittedName>
</protein>
<dbReference type="GeneID" id="20326395"/>
<name>A0A074ZTK1_OPIVI</name>
<dbReference type="CTD" id="20326395"/>
<organism evidence="1 2">
    <name type="scientific">Opisthorchis viverrini</name>
    <name type="common">Southeast Asian liver fluke</name>
    <dbReference type="NCBI Taxonomy" id="6198"/>
    <lineage>
        <taxon>Eukaryota</taxon>
        <taxon>Metazoa</taxon>
        <taxon>Spiralia</taxon>
        <taxon>Lophotrochozoa</taxon>
        <taxon>Platyhelminthes</taxon>
        <taxon>Trematoda</taxon>
        <taxon>Digenea</taxon>
        <taxon>Opisthorchiida</taxon>
        <taxon>Opisthorchiata</taxon>
        <taxon>Opisthorchiidae</taxon>
        <taxon>Opisthorchis</taxon>
    </lineage>
</organism>
<dbReference type="AlphaFoldDB" id="A0A074ZTK1"/>
<gene>
    <name evidence="1" type="ORF">T265_12227</name>
</gene>